<dbReference type="KEGG" id="rtu:PR017_00695"/>
<dbReference type="Proteomes" id="UP000249499">
    <property type="component" value="Chromosome"/>
</dbReference>
<keyword evidence="2" id="KW-1185">Reference proteome</keyword>
<dbReference type="InterPro" id="IPR005358">
    <property type="entry name" value="Puta_zinc/iron-chelating_dom"/>
</dbReference>
<name>A0AAF1K845_9HYPH</name>
<evidence type="ECO:0000313" key="1">
    <source>
        <dbReference type="EMBL" id="WFR95704.1"/>
    </source>
</evidence>
<dbReference type="RefSeq" id="WP_133255538.1">
    <property type="nucleotide sequence ID" value="NZ_CP117255.1"/>
</dbReference>
<dbReference type="Pfam" id="PF03692">
    <property type="entry name" value="CxxCxxCC"/>
    <property type="match status" value="1"/>
</dbReference>
<reference evidence="2" key="2">
    <citation type="journal article" date="2023" name="MicrobiologyOpen">
        <title>Genomics of the tumorigenes clade of the family Rhizobiaceae and description of Rhizobium rhododendri sp. nov.</title>
        <authorList>
            <person name="Kuzmanovic N."/>
            <person name="diCenzo G.C."/>
            <person name="Bunk B."/>
            <person name="Sproeer C."/>
            <person name="Fruehling A."/>
            <person name="Neumann-Schaal M."/>
            <person name="Overmann J."/>
            <person name="Smalla K."/>
        </authorList>
    </citation>
    <scope>NUCLEOTIDE SEQUENCE [LARGE SCALE GENOMIC DNA]</scope>
    <source>
        <strain evidence="2">1078</strain>
    </source>
</reference>
<gene>
    <name evidence="1" type="ORF">PR017_00695</name>
</gene>
<reference evidence="1 2" key="1">
    <citation type="journal article" date="2018" name="Sci. Rep.">
        <title>Rhizobium tumorigenes sp. nov., a novel plant tumorigenic bacterium isolated from cane gall tumors on thornless blackberry.</title>
        <authorList>
            <person name="Kuzmanovi N."/>
            <person name="Smalla K."/>
            <person name="Gronow S."/>
            <person name="PuBawska J."/>
        </authorList>
    </citation>
    <scope>NUCLEOTIDE SEQUENCE [LARGE SCALE GENOMIC DNA]</scope>
    <source>
        <strain evidence="1 2">1078</strain>
    </source>
</reference>
<protein>
    <submittedName>
        <fullName evidence="1">YkgJ family cysteine cluster protein</fullName>
    </submittedName>
</protein>
<evidence type="ECO:0000313" key="2">
    <source>
        <dbReference type="Proteomes" id="UP000249499"/>
    </source>
</evidence>
<accession>A0AAF1K845</accession>
<proteinExistence type="predicted"/>
<dbReference type="EMBL" id="CP117255">
    <property type="protein sequence ID" value="WFR95704.1"/>
    <property type="molecule type" value="Genomic_DNA"/>
</dbReference>
<sequence length="228" mass="24623">MKQEEANSRLVSEITSVGELTRMVAQRYDGMFSDFYSLLLETLKHSADMAEAARVAMELADAAVDAVRSNFAGQPKYACGKGCSACCHLFVAVPPGVAEVIAWHVNRNFTDAERENLVERLKMAETAAIASGGPQALRTPCALLNEEGACTIYDVRPLSCRSFTSTSLPRCEQVVFGVNPQGGGVDQNPARYRLYESATRALEVTARERGLPSQQRGLSAALLAELGC</sequence>
<organism evidence="1 2">
    <name type="scientific">Rhizobium tumorigenes</name>
    <dbReference type="NCBI Taxonomy" id="2041385"/>
    <lineage>
        <taxon>Bacteria</taxon>
        <taxon>Pseudomonadati</taxon>
        <taxon>Pseudomonadota</taxon>
        <taxon>Alphaproteobacteria</taxon>
        <taxon>Hyphomicrobiales</taxon>
        <taxon>Rhizobiaceae</taxon>
        <taxon>Rhizobium/Agrobacterium group</taxon>
        <taxon>Rhizobium</taxon>
    </lineage>
</organism>
<dbReference type="AlphaFoldDB" id="A0AAF1K845"/>